<dbReference type="AlphaFoldDB" id="A0A9X1MGG2"/>
<dbReference type="Pfam" id="PF14216">
    <property type="entry name" value="DUF4326"/>
    <property type="match status" value="1"/>
</dbReference>
<gene>
    <name evidence="2" type="ORF">LJ757_17910</name>
</gene>
<dbReference type="RefSeq" id="WP_227897659.1">
    <property type="nucleotide sequence ID" value="NZ_CP099467.1"/>
</dbReference>
<dbReference type="Proteomes" id="UP001139158">
    <property type="component" value="Unassembled WGS sequence"/>
</dbReference>
<protein>
    <submittedName>
        <fullName evidence="2">DUF4326 domain-containing protein</fullName>
    </submittedName>
</protein>
<reference evidence="2" key="1">
    <citation type="submission" date="2021-10" db="EMBL/GenBank/DDBJ databases">
        <title>Novel species in genus Arthrobacter.</title>
        <authorList>
            <person name="Liu Y."/>
        </authorList>
    </citation>
    <scope>NUCLEOTIDE SEQUENCE</scope>
    <source>
        <strain evidence="2">Zg-Y453</strain>
    </source>
</reference>
<accession>A0A9X1MGG2</accession>
<dbReference type="InterPro" id="IPR025475">
    <property type="entry name" value="DUF4326"/>
</dbReference>
<proteinExistence type="predicted"/>
<feature type="domain" description="DUF4326" evidence="1">
    <location>
        <begin position="16"/>
        <end position="106"/>
    </location>
</feature>
<organism evidence="2 3">
    <name type="scientific">Arthrobacter caoxuetaonis</name>
    <dbReference type="NCBI Taxonomy" id="2886935"/>
    <lineage>
        <taxon>Bacteria</taxon>
        <taxon>Bacillati</taxon>
        <taxon>Actinomycetota</taxon>
        <taxon>Actinomycetes</taxon>
        <taxon>Micrococcales</taxon>
        <taxon>Micrococcaceae</taxon>
        <taxon>Arthrobacter</taxon>
    </lineage>
</organism>
<keyword evidence="3" id="KW-1185">Reference proteome</keyword>
<name>A0A9X1MGG2_9MICC</name>
<dbReference type="EMBL" id="JAJFZV010000020">
    <property type="protein sequence ID" value="MCC3299673.1"/>
    <property type="molecule type" value="Genomic_DNA"/>
</dbReference>
<evidence type="ECO:0000259" key="1">
    <source>
        <dbReference type="Pfam" id="PF14216"/>
    </source>
</evidence>
<comment type="caution">
    <text evidence="2">The sequence shown here is derived from an EMBL/GenBank/DDBJ whole genome shotgun (WGS) entry which is preliminary data.</text>
</comment>
<evidence type="ECO:0000313" key="3">
    <source>
        <dbReference type="Proteomes" id="UP001139158"/>
    </source>
</evidence>
<sequence length="114" mass="12301">MAEPMTGAPRRIRHRVGAALPENTMLVGKASSWATPFKAGELGVLRGSDDTRVFFRPADEEEALGMFRTLLEQPGIRAKVVADLRGKNLACWCPLDQPCHADALLEAANGADTV</sequence>
<evidence type="ECO:0000313" key="2">
    <source>
        <dbReference type="EMBL" id="MCC3299673.1"/>
    </source>
</evidence>